<name>A0ABV2TW48_9FLAO</name>
<feature type="transmembrane region" description="Helical" evidence="5">
    <location>
        <begin position="66"/>
        <end position="87"/>
    </location>
</feature>
<accession>A0ABV2TW48</accession>
<evidence type="ECO:0000256" key="2">
    <source>
        <dbReference type="ARBA" id="ARBA00022692"/>
    </source>
</evidence>
<evidence type="ECO:0000256" key="3">
    <source>
        <dbReference type="ARBA" id="ARBA00022989"/>
    </source>
</evidence>
<sequence>MKLINLSSLVGTIFPPVNILLPLLIMFAKKQFNPLAKQIVSVQILMTVLSFIIFMTSAFLKNWFSLGNKFTMMVMVLLVLTNIFVIIRNTAAIDKNKELYFRLNFSFI</sequence>
<comment type="caution">
    <text evidence="6">The sequence shown here is derived from an EMBL/GenBank/DDBJ whole genome shotgun (WGS) entry which is preliminary data.</text>
</comment>
<proteinExistence type="predicted"/>
<feature type="transmembrane region" description="Helical" evidence="5">
    <location>
        <begin position="6"/>
        <end position="27"/>
    </location>
</feature>
<dbReference type="Proteomes" id="UP001549773">
    <property type="component" value="Unassembled WGS sequence"/>
</dbReference>
<feature type="transmembrane region" description="Helical" evidence="5">
    <location>
        <begin position="39"/>
        <end position="60"/>
    </location>
</feature>
<dbReference type="EMBL" id="JBEWYP010000004">
    <property type="protein sequence ID" value="MET7029500.1"/>
    <property type="molecule type" value="Genomic_DNA"/>
</dbReference>
<protein>
    <submittedName>
        <fullName evidence="6">DUF4870 domain-containing protein</fullName>
    </submittedName>
</protein>
<evidence type="ECO:0000256" key="4">
    <source>
        <dbReference type="ARBA" id="ARBA00023136"/>
    </source>
</evidence>
<keyword evidence="4 5" id="KW-0472">Membrane</keyword>
<dbReference type="RefSeq" id="WP_354618316.1">
    <property type="nucleotide sequence ID" value="NZ_JBEWYP010000004.1"/>
</dbReference>
<reference evidence="6 7" key="1">
    <citation type="submission" date="2024-07" db="EMBL/GenBank/DDBJ databases">
        <title>The genome sequence of type strain Sediminicola luteus GDMCC 1.2596T.</title>
        <authorList>
            <person name="Liu Y."/>
        </authorList>
    </citation>
    <scope>NUCLEOTIDE SEQUENCE [LARGE SCALE GENOMIC DNA]</scope>
    <source>
        <strain evidence="6 7">GDMCC 1.2596</strain>
    </source>
</reference>
<evidence type="ECO:0000313" key="7">
    <source>
        <dbReference type="Proteomes" id="UP001549773"/>
    </source>
</evidence>
<evidence type="ECO:0000256" key="1">
    <source>
        <dbReference type="ARBA" id="ARBA00004141"/>
    </source>
</evidence>
<evidence type="ECO:0000256" key="5">
    <source>
        <dbReference type="SAM" id="Phobius"/>
    </source>
</evidence>
<dbReference type="Pfam" id="PF09685">
    <property type="entry name" value="MamF_MmsF"/>
    <property type="match status" value="1"/>
</dbReference>
<dbReference type="InterPro" id="IPR019109">
    <property type="entry name" value="MamF_MmsF"/>
</dbReference>
<organism evidence="6 7">
    <name type="scientific">Sediminicola luteus</name>
    <dbReference type="NCBI Taxonomy" id="319238"/>
    <lineage>
        <taxon>Bacteria</taxon>
        <taxon>Pseudomonadati</taxon>
        <taxon>Bacteroidota</taxon>
        <taxon>Flavobacteriia</taxon>
        <taxon>Flavobacteriales</taxon>
        <taxon>Flavobacteriaceae</taxon>
        <taxon>Sediminicola</taxon>
    </lineage>
</organism>
<comment type="subcellular location">
    <subcellularLocation>
        <location evidence="1">Membrane</location>
        <topology evidence="1">Multi-pass membrane protein</topology>
    </subcellularLocation>
</comment>
<keyword evidence="3 5" id="KW-1133">Transmembrane helix</keyword>
<keyword evidence="7" id="KW-1185">Reference proteome</keyword>
<gene>
    <name evidence="6" type="ORF">ABXZ32_08835</name>
</gene>
<evidence type="ECO:0000313" key="6">
    <source>
        <dbReference type="EMBL" id="MET7029500.1"/>
    </source>
</evidence>
<keyword evidence="2 5" id="KW-0812">Transmembrane</keyword>